<keyword evidence="1" id="KW-0812">Transmembrane</keyword>
<gene>
    <name evidence="2" type="ORF">KGD82_13795</name>
</gene>
<keyword evidence="1" id="KW-1133">Transmembrane helix</keyword>
<sequence>MVGFGPVNLLPGIGSGLTVDLAITLPLGIEAYAAAALWVAVGGLVRGKGRWFAGLSAGVALGLGAFGQATYHLLEVQGIHVAPDWVIVFVSILPVIVLGAAGVLLHLVLEERKKH</sequence>
<dbReference type="Proteomes" id="UP000682416">
    <property type="component" value="Chromosome"/>
</dbReference>
<feature type="transmembrane region" description="Helical" evidence="1">
    <location>
        <begin position="52"/>
        <end position="74"/>
    </location>
</feature>
<evidence type="ECO:0000313" key="3">
    <source>
        <dbReference type="Proteomes" id="UP000682416"/>
    </source>
</evidence>
<organism evidence="2 3">
    <name type="scientific">Nocardiopsis eucommiae</name>
    <dbReference type="NCBI Taxonomy" id="2831970"/>
    <lineage>
        <taxon>Bacteria</taxon>
        <taxon>Bacillati</taxon>
        <taxon>Actinomycetota</taxon>
        <taxon>Actinomycetes</taxon>
        <taxon>Streptosporangiales</taxon>
        <taxon>Nocardiopsidaceae</taxon>
        <taxon>Nocardiopsis</taxon>
    </lineage>
</organism>
<keyword evidence="1" id="KW-0472">Membrane</keyword>
<evidence type="ECO:0000256" key="1">
    <source>
        <dbReference type="SAM" id="Phobius"/>
    </source>
</evidence>
<accession>A0A975LD68</accession>
<dbReference type="EMBL" id="CP074402">
    <property type="protein sequence ID" value="QVJ03103.1"/>
    <property type="molecule type" value="Genomic_DNA"/>
</dbReference>
<reference evidence="2" key="1">
    <citation type="submission" date="2021-05" db="EMBL/GenBank/DDBJ databases">
        <authorList>
            <person name="Kaiqin L."/>
            <person name="Jian G."/>
        </authorList>
    </citation>
    <scope>NUCLEOTIDE SEQUENCE</scope>
    <source>
        <strain evidence="2">HDS5</strain>
    </source>
</reference>
<dbReference type="AlphaFoldDB" id="A0A975LD68"/>
<keyword evidence="3" id="KW-1185">Reference proteome</keyword>
<feature type="transmembrane region" description="Helical" evidence="1">
    <location>
        <begin position="86"/>
        <end position="109"/>
    </location>
</feature>
<dbReference type="KEGG" id="nec:KGD82_13795"/>
<name>A0A975LD68_9ACTN</name>
<feature type="transmembrane region" description="Helical" evidence="1">
    <location>
        <begin position="23"/>
        <end position="45"/>
    </location>
</feature>
<protein>
    <submittedName>
        <fullName evidence="2">Uncharacterized protein</fullName>
    </submittedName>
</protein>
<proteinExistence type="predicted"/>
<evidence type="ECO:0000313" key="2">
    <source>
        <dbReference type="EMBL" id="QVJ03103.1"/>
    </source>
</evidence>